<keyword evidence="2" id="KW-1133">Transmembrane helix</keyword>
<organism evidence="4 5">
    <name type="scientific">Gemella morbillorum</name>
    <dbReference type="NCBI Taxonomy" id="29391"/>
    <lineage>
        <taxon>Bacteria</taxon>
        <taxon>Bacillati</taxon>
        <taxon>Bacillota</taxon>
        <taxon>Bacilli</taxon>
        <taxon>Bacillales</taxon>
        <taxon>Gemellaceae</taxon>
        <taxon>Gemella</taxon>
    </lineage>
</organism>
<evidence type="ECO:0000313" key="4">
    <source>
        <dbReference type="EMBL" id="QGS09036.1"/>
    </source>
</evidence>
<evidence type="ECO:0000259" key="3">
    <source>
        <dbReference type="Pfam" id="PF02397"/>
    </source>
</evidence>
<name>A0AAP9HD82_9BACL</name>
<dbReference type="InterPro" id="IPR003362">
    <property type="entry name" value="Bact_transf"/>
</dbReference>
<protein>
    <submittedName>
        <fullName evidence="4">Sugar transferase</fullName>
    </submittedName>
</protein>
<dbReference type="AlphaFoldDB" id="A0AAP9HD82"/>
<dbReference type="PANTHER" id="PTHR30576">
    <property type="entry name" value="COLANIC BIOSYNTHESIS UDP-GLUCOSE LIPID CARRIER TRANSFERASE"/>
    <property type="match status" value="1"/>
</dbReference>
<gene>
    <name evidence="4" type="ORF">FOC49_03705</name>
</gene>
<dbReference type="Pfam" id="PF02397">
    <property type="entry name" value="Bac_transf"/>
    <property type="match status" value="1"/>
</dbReference>
<evidence type="ECO:0000313" key="5">
    <source>
        <dbReference type="Proteomes" id="UP000425411"/>
    </source>
</evidence>
<comment type="similarity">
    <text evidence="1">Belongs to the bacterial sugar transferase family.</text>
</comment>
<dbReference type="GO" id="GO:0016780">
    <property type="term" value="F:phosphotransferase activity, for other substituted phosphate groups"/>
    <property type="evidence" value="ECO:0007669"/>
    <property type="project" value="TreeGrafter"/>
</dbReference>
<feature type="domain" description="Bacterial sugar transferase" evidence="3">
    <location>
        <begin position="29"/>
        <end position="226"/>
    </location>
</feature>
<feature type="transmembrane region" description="Helical" evidence="2">
    <location>
        <begin position="35"/>
        <end position="57"/>
    </location>
</feature>
<sequence length="226" mass="26203">MNIDKRFETEIVKKYREEINKRKISLFLKLFLDKILALILLIPLSPIILAIAIWIKLDSEGPVFYRQERITTYGRPFRIFKFRTMVKDADKLGAAVTEHNDPRISRAGDKLRKVRLDELPQLFNVLLGDMSFVGVRPEVAKYVNRYTDEMNATLLLPAGITSPASIEYKDEDEVIEKFKGTGRSIDDIYIEEVLPDKMKYNLEYIKNFSIINDIKIMIQTALAVIK</sequence>
<dbReference type="PANTHER" id="PTHR30576:SF0">
    <property type="entry name" value="UNDECAPRENYL-PHOSPHATE N-ACETYLGALACTOSAMINYL 1-PHOSPHATE TRANSFERASE-RELATED"/>
    <property type="match status" value="1"/>
</dbReference>
<evidence type="ECO:0000256" key="2">
    <source>
        <dbReference type="SAM" id="Phobius"/>
    </source>
</evidence>
<keyword evidence="2" id="KW-0472">Membrane</keyword>
<dbReference type="RefSeq" id="WP_004633939.1">
    <property type="nucleotide sequence ID" value="NZ_CAXSSU010000004.1"/>
</dbReference>
<proteinExistence type="inferred from homology"/>
<accession>A0AAP9HD82</accession>
<reference evidence="4 5" key="1">
    <citation type="submission" date="2019-11" db="EMBL/GenBank/DDBJ databases">
        <title>FDA dAtabase for Regulatory Grade micrObial Sequences (FDA-ARGOS): Supporting development and validation of Infectious Disease Dx tests.</title>
        <authorList>
            <person name="Turner S."/>
            <person name="Byrd R."/>
            <person name="Tallon L."/>
            <person name="Sadzewicz L."/>
            <person name="Vavikolanu K."/>
            <person name="Mehta A."/>
            <person name="Aluvathingal J."/>
            <person name="Nadendla S."/>
            <person name="Myers T."/>
            <person name="Yan Y."/>
            <person name="Sichtig H."/>
        </authorList>
    </citation>
    <scope>NUCLEOTIDE SEQUENCE [LARGE SCALE GENOMIC DNA]</scope>
    <source>
        <strain evidence="4 5">FDAARGOS_741</strain>
    </source>
</reference>
<keyword evidence="2" id="KW-0812">Transmembrane</keyword>
<keyword evidence="5" id="KW-1185">Reference proteome</keyword>
<dbReference type="EMBL" id="CP046314">
    <property type="protein sequence ID" value="QGS09036.1"/>
    <property type="molecule type" value="Genomic_DNA"/>
</dbReference>
<keyword evidence="4" id="KW-0808">Transferase</keyword>
<evidence type="ECO:0000256" key="1">
    <source>
        <dbReference type="ARBA" id="ARBA00006464"/>
    </source>
</evidence>
<dbReference type="Proteomes" id="UP000425411">
    <property type="component" value="Chromosome"/>
</dbReference>